<accession>A0AAQ4DX99</accession>
<feature type="compositionally biased region" description="Polar residues" evidence="1">
    <location>
        <begin position="58"/>
        <end position="67"/>
    </location>
</feature>
<feature type="region of interest" description="Disordered" evidence="1">
    <location>
        <begin position="1"/>
        <end position="81"/>
    </location>
</feature>
<feature type="transmembrane region" description="Helical" evidence="2">
    <location>
        <begin position="88"/>
        <end position="108"/>
    </location>
</feature>
<sequence length="159" mass="17171">MGEPVRPRRAEGQKPRGRSFSEPARSFPSDKSRQSWTWESPDGKDWKSSSGGAERWSRSSSSPYENQESIESSSDISKDEELSSAVKAGMLGFILVMCLVVTIFLMNLPRPPVARDTATPEANLSTVESIPGASKTPVIVDDGNQSPEPPGRTALPHGG</sequence>
<reference evidence="3 4" key="1">
    <citation type="journal article" date="2023" name="Arcadia Sci">
        <title>De novo assembly of a long-read Amblyomma americanum tick genome.</title>
        <authorList>
            <person name="Chou S."/>
            <person name="Poskanzer K.E."/>
            <person name="Rollins M."/>
            <person name="Thuy-Boun P.S."/>
        </authorList>
    </citation>
    <scope>NUCLEOTIDE SEQUENCE [LARGE SCALE GENOMIC DNA]</scope>
    <source>
        <strain evidence="3">F_SG_1</strain>
        <tissue evidence="3">Salivary glands</tissue>
    </source>
</reference>
<name>A0AAQ4DX99_AMBAM</name>
<keyword evidence="2" id="KW-0472">Membrane</keyword>
<protein>
    <submittedName>
        <fullName evidence="3">Uncharacterized protein</fullName>
    </submittedName>
</protein>
<keyword evidence="4" id="KW-1185">Reference proteome</keyword>
<feature type="region of interest" description="Disordered" evidence="1">
    <location>
        <begin position="117"/>
        <end position="159"/>
    </location>
</feature>
<dbReference type="EMBL" id="JARKHS020025765">
    <property type="protein sequence ID" value="KAK8767089.1"/>
    <property type="molecule type" value="Genomic_DNA"/>
</dbReference>
<organism evidence="3 4">
    <name type="scientific">Amblyomma americanum</name>
    <name type="common">Lone star tick</name>
    <dbReference type="NCBI Taxonomy" id="6943"/>
    <lineage>
        <taxon>Eukaryota</taxon>
        <taxon>Metazoa</taxon>
        <taxon>Ecdysozoa</taxon>
        <taxon>Arthropoda</taxon>
        <taxon>Chelicerata</taxon>
        <taxon>Arachnida</taxon>
        <taxon>Acari</taxon>
        <taxon>Parasitiformes</taxon>
        <taxon>Ixodida</taxon>
        <taxon>Ixodoidea</taxon>
        <taxon>Ixodidae</taxon>
        <taxon>Amblyomminae</taxon>
        <taxon>Amblyomma</taxon>
    </lineage>
</organism>
<evidence type="ECO:0000256" key="1">
    <source>
        <dbReference type="SAM" id="MobiDB-lite"/>
    </source>
</evidence>
<keyword evidence="2" id="KW-1133">Transmembrane helix</keyword>
<proteinExistence type="predicted"/>
<gene>
    <name evidence="3" type="ORF">V5799_006129</name>
</gene>
<dbReference type="AlphaFoldDB" id="A0AAQ4DX99"/>
<dbReference type="Proteomes" id="UP001321473">
    <property type="component" value="Unassembled WGS sequence"/>
</dbReference>
<keyword evidence="2" id="KW-0812">Transmembrane</keyword>
<evidence type="ECO:0000256" key="2">
    <source>
        <dbReference type="SAM" id="Phobius"/>
    </source>
</evidence>
<comment type="caution">
    <text evidence="3">The sequence shown here is derived from an EMBL/GenBank/DDBJ whole genome shotgun (WGS) entry which is preliminary data.</text>
</comment>
<evidence type="ECO:0000313" key="4">
    <source>
        <dbReference type="Proteomes" id="UP001321473"/>
    </source>
</evidence>
<evidence type="ECO:0000313" key="3">
    <source>
        <dbReference type="EMBL" id="KAK8767089.1"/>
    </source>
</evidence>
<feature type="compositionally biased region" description="Basic and acidic residues" evidence="1">
    <location>
        <begin position="1"/>
        <end position="14"/>
    </location>
</feature>